<proteinExistence type="predicted"/>
<reference evidence="2" key="1">
    <citation type="journal article" date="2019" name="Int. J. Syst. Evol. Microbiol.">
        <title>The Global Catalogue of Microorganisms (GCM) 10K type strain sequencing project: providing services to taxonomists for standard genome sequencing and annotation.</title>
        <authorList>
            <consortium name="The Broad Institute Genomics Platform"/>
            <consortium name="The Broad Institute Genome Sequencing Center for Infectious Disease"/>
            <person name="Wu L."/>
            <person name="Ma J."/>
        </authorList>
    </citation>
    <scope>NUCLEOTIDE SEQUENCE [LARGE SCALE GENOMIC DNA]</scope>
    <source>
        <strain evidence="2">CGMCC 4.1467</strain>
    </source>
</reference>
<sequence>MDKNGGIDFSVELLRRWKEDHELRTFTELSIGTSEVGLAGWCEEASGKWKLFVKNPTVAPFYDCVVYGYRVDHLNEPFADIEVVFGTIPPRQTIDDTIDFEKLESKMFGFPIIELEYTDSEGIDWRRDRFGKLSKIDFRRPFD</sequence>
<comment type="caution">
    <text evidence="1">The sequence shown here is derived from an EMBL/GenBank/DDBJ whole genome shotgun (WGS) entry which is preliminary data.</text>
</comment>
<protein>
    <submittedName>
        <fullName evidence="1">Uncharacterized protein</fullName>
    </submittedName>
</protein>
<dbReference type="Proteomes" id="UP001596472">
    <property type="component" value="Unassembled WGS sequence"/>
</dbReference>
<name>A0ABW2LD12_9BACT</name>
<dbReference type="RefSeq" id="WP_379716668.1">
    <property type="nucleotide sequence ID" value="NZ_JBHTBS010000020.1"/>
</dbReference>
<keyword evidence="2" id="KW-1185">Reference proteome</keyword>
<evidence type="ECO:0000313" key="2">
    <source>
        <dbReference type="Proteomes" id="UP001596472"/>
    </source>
</evidence>
<accession>A0ABW2LD12</accession>
<gene>
    <name evidence="1" type="ORF">ACFQY0_20480</name>
</gene>
<organism evidence="1 2">
    <name type="scientific">Haloferula chungangensis</name>
    <dbReference type="NCBI Taxonomy" id="1048331"/>
    <lineage>
        <taxon>Bacteria</taxon>
        <taxon>Pseudomonadati</taxon>
        <taxon>Verrucomicrobiota</taxon>
        <taxon>Verrucomicrobiia</taxon>
        <taxon>Verrucomicrobiales</taxon>
        <taxon>Verrucomicrobiaceae</taxon>
        <taxon>Haloferula</taxon>
    </lineage>
</organism>
<dbReference type="EMBL" id="JBHTBS010000020">
    <property type="protein sequence ID" value="MFC7339578.1"/>
    <property type="molecule type" value="Genomic_DNA"/>
</dbReference>
<evidence type="ECO:0000313" key="1">
    <source>
        <dbReference type="EMBL" id="MFC7339578.1"/>
    </source>
</evidence>